<accession>W9UZZ1</accession>
<evidence type="ECO:0000313" key="4">
    <source>
        <dbReference type="Proteomes" id="UP000019460"/>
    </source>
</evidence>
<dbReference type="SUPFAM" id="SSF52540">
    <property type="entry name" value="P-loop containing nucleoside triphosphate hydrolases"/>
    <property type="match status" value="1"/>
</dbReference>
<reference evidence="3 4" key="1">
    <citation type="submission" date="2012-11" db="EMBL/GenBank/DDBJ databases">
        <title>Genome assembly of Thiorhodococcus sp. AK35.</title>
        <authorList>
            <person name="Nupur N."/>
            <person name="Khatri I."/>
            <person name="Subramanian S."/>
            <person name="Pinnaka A."/>
        </authorList>
    </citation>
    <scope>NUCLEOTIDE SEQUENCE [LARGE SCALE GENOMIC DNA]</scope>
    <source>
        <strain evidence="3 4">AK35</strain>
    </source>
</reference>
<dbReference type="Gene3D" id="3.40.50.300">
    <property type="entry name" value="P-loop containing nucleotide triphosphate hydrolases"/>
    <property type="match status" value="1"/>
</dbReference>
<dbReference type="Pfam" id="PF05036">
    <property type="entry name" value="SPOR"/>
    <property type="match status" value="1"/>
</dbReference>
<dbReference type="InterPro" id="IPR027417">
    <property type="entry name" value="P-loop_NTPase"/>
</dbReference>
<dbReference type="Proteomes" id="UP000019460">
    <property type="component" value="Unassembled WGS sequence"/>
</dbReference>
<dbReference type="PANTHER" id="PTHR13696">
    <property type="entry name" value="P-LOOP CONTAINING NUCLEOSIDE TRIPHOSPHATE HYDROLASE"/>
    <property type="match status" value="1"/>
</dbReference>
<dbReference type="Gene3D" id="3.30.70.1070">
    <property type="entry name" value="Sporulation related repeat"/>
    <property type="match status" value="1"/>
</dbReference>
<gene>
    <name evidence="3" type="ORF">D779_4022</name>
</gene>
<dbReference type="PROSITE" id="PS51724">
    <property type="entry name" value="SPOR"/>
    <property type="match status" value="1"/>
</dbReference>
<keyword evidence="4" id="KW-1185">Reference proteome</keyword>
<dbReference type="GO" id="GO:0042834">
    <property type="term" value="F:peptidoglycan binding"/>
    <property type="evidence" value="ECO:0007669"/>
    <property type="project" value="InterPro"/>
</dbReference>
<dbReference type="OrthoDB" id="9815116at2"/>
<name>W9UZZ1_9GAMM</name>
<dbReference type="eggNOG" id="COG3827">
    <property type="taxonomic scope" value="Bacteria"/>
</dbReference>
<dbReference type="STRING" id="1249627.D779_4022"/>
<dbReference type="CDD" id="cd02042">
    <property type="entry name" value="ParAB_family"/>
    <property type="match status" value="1"/>
</dbReference>
<dbReference type="InterPro" id="IPR007730">
    <property type="entry name" value="SPOR-like_dom"/>
</dbReference>
<dbReference type="EMBL" id="AONC01000084">
    <property type="protein sequence ID" value="EXJ12654.1"/>
    <property type="molecule type" value="Genomic_DNA"/>
</dbReference>
<sequence length="605" mass="67136">MTQTPLDRQAASPEIIAVASQKGGVGKSTTALSLSIALVAAGRNVLLIDLDPQGNVGHALMSGEQRTGTEQMLREAILTRDMITATEIPDLYLAPSGPGLSGIEGELAQYGDARTRLHQALGTLSALPFRFDHVVIDCPPSVGLLSLNALVAAHRILLPLPCESVFLEGLPTLLQTIDRLRAGLKQPLHAVHLLIVQRAASRASAQALVRTLRQDYGRIVLRSEIPYSDAVKEAAERGRPLLAHCPHCDVSQAYLEMAAEWLLEYEEHRQPEHRWSFRGRQERIAAYRDAMRKRIQAWLLDPTSLLYDETWEDQHQQDALVLDELFHIKSLPRHRRLMAPLALLLILGLGLLVQLRFPDLQWWRTDGDVLRQEFGPRTAESALSRPDRIGDMGEAAGPGDAAELSNESDPTENPLESELETERAEPDPRPPRPGQGTGPDEVVEPDALEPAEDALDLAREAEPDEPLSDADPAVPGLLSRDREPEEAVAIEVEDVPSAPLSSDRQSVIEEIRLTPEAYRWQVQVLAGRSLDRVKEDSRRFMQEFSSMLEGRTLTISQSRLGDARDAFYRLRVLDWETRSEAAAWCNRLRSQGQQCFVIGVTLDDG</sequence>
<feature type="region of interest" description="Disordered" evidence="1">
    <location>
        <begin position="378"/>
        <end position="444"/>
    </location>
</feature>
<dbReference type="PANTHER" id="PTHR13696:SF52">
    <property type="entry name" value="PARA FAMILY PROTEIN CT_582"/>
    <property type="match status" value="1"/>
</dbReference>
<dbReference type="InterPro" id="IPR025669">
    <property type="entry name" value="AAA_dom"/>
</dbReference>
<dbReference type="AlphaFoldDB" id="W9UZZ1"/>
<feature type="domain" description="SPOR" evidence="2">
    <location>
        <begin position="514"/>
        <end position="601"/>
    </location>
</feature>
<dbReference type="eggNOG" id="COG1192">
    <property type="taxonomic scope" value="Bacteria"/>
</dbReference>
<evidence type="ECO:0000256" key="1">
    <source>
        <dbReference type="SAM" id="MobiDB-lite"/>
    </source>
</evidence>
<evidence type="ECO:0000313" key="3">
    <source>
        <dbReference type="EMBL" id="EXJ12654.1"/>
    </source>
</evidence>
<feature type="region of interest" description="Disordered" evidence="1">
    <location>
        <begin position="460"/>
        <end position="484"/>
    </location>
</feature>
<feature type="compositionally biased region" description="Basic and acidic residues" evidence="1">
    <location>
        <begin position="420"/>
        <end position="430"/>
    </location>
</feature>
<proteinExistence type="predicted"/>
<comment type="caution">
    <text evidence="3">The sequence shown here is derived from an EMBL/GenBank/DDBJ whole genome shotgun (WGS) entry which is preliminary data.</text>
</comment>
<dbReference type="Pfam" id="PF13614">
    <property type="entry name" value="AAA_31"/>
    <property type="match status" value="1"/>
</dbReference>
<organism evidence="3 4">
    <name type="scientific">Imhoffiella purpurea</name>
    <dbReference type="NCBI Taxonomy" id="1249627"/>
    <lineage>
        <taxon>Bacteria</taxon>
        <taxon>Pseudomonadati</taxon>
        <taxon>Pseudomonadota</taxon>
        <taxon>Gammaproteobacteria</taxon>
        <taxon>Chromatiales</taxon>
        <taxon>Chromatiaceae</taxon>
        <taxon>Imhoffiella</taxon>
    </lineage>
</organism>
<dbReference type="InterPro" id="IPR050678">
    <property type="entry name" value="DNA_Partitioning_ATPase"/>
</dbReference>
<evidence type="ECO:0000259" key="2">
    <source>
        <dbReference type="PROSITE" id="PS51724"/>
    </source>
</evidence>
<dbReference type="RefSeq" id="WP_052348316.1">
    <property type="nucleotide sequence ID" value="NZ_AONC01000084.1"/>
</dbReference>
<dbReference type="InterPro" id="IPR036680">
    <property type="entry name" value="SPOR-like_sf"/>
</dbReference>
<protein>
    <submittedName>
        <fullName evidence="3">Chromosome (Plasmid) partitioning protein ParA / Sporulation initiation inhibitor protein Soj</fullName>
    </submittedName>
</protein>